<comment type="subcellular location">
    <subcellularLocation>
        <location evidence="1 10">Cytoplasm</location>
    </subcellularLocation>
</comment>
<dbReference type="SUPFAM" id="SSF51064">
    <property type="entry name" value="Head domain of nucleotide exchange factor GrpE"/>
    <property type="match status" value="1"/>
</dbReference>
<dbReference type="GO" id="GO:0005829">
    <property type="term" value="C:cytosol"/>
    <property type="evidence" value="ECO:0007669"/>
    <property type="project" value="TreeGrafter"/>
</dbReference>
<dbReference type="Gene3D" id="3.90.20.20">
    <property type="match status" value="1"/>
</dbReference>
<protein>
    <recommendedName>
        <fullName evidence="8 10">Protein GrpE</fullName>
    </recommendedName>
    <alternativeName>
        <fullName evidence="9 10">HSP-70 cofactor</fullName>
    </alternativeName>
</protein>
<sequence length="194" mass="21306">MTPINPPLDPYAGATPSFAEAVSAADAPPVSHEEFEAVQRELDQALAKADDHWKLYLGAHAEMENLRKRAERDVQNAHKFALERFFSELLPARDSLELGLAATHDAVEVAKLREGVELTLKQLAAAMEKFGARELNPLGAKFNPNEHEAMAMLPTDQAEPNTVVQVLQKGYLLNERLLRPAKVLVAQALPKPAS</sequence>
<dbReference type="EMBL" id="CBTK010000064">
    <property type="protein sequence ID" value="CDH44185.1"/>
    <property type="molecule type" value="Genomic_DNA"/>
</dbReference>
<accession>A0A7U7G977</accession>
<evidence type="ECO:0000256" key="6">
    <source>
        <dbReference type="ARBA" id="ARBA00023186"/>
    </source>
</evidence>
<dbReference type="InterPro" id="IPR000740">
    <property type="entry name" value="GrpE"/>
</dbReference>
<dbReference type="GO" id="GO:0051087">
    <property type="term" value="F:protein-folding chaperone binding"/>
    <property type="evidence" value="ECO:0007669"/>
    <property type="project" value="InterPro"/>
</dbReference>
<proteinExistence type="inferred from homology"/>
<name>A0A7U7G977_9GAMM</name>
<dbReference type="Gene3D" id="2.30.22.10">
    <property type="entry name" value="Head domain of nucleotide exchange factor GrpE"/>
    <property type="match status" value="1"/>
</dbReference>
<evidence type="ECO:0000256" key="2">
    <source>
        <dbReference type="ARBA" id="ARBA00009054"/>
    </source>
</evidence>
<evidence type="ECO:0000256" key="5">
    <source>
        <dbReference type="ARBA" id="ARBA00023016"/>
    </source>
</evidence>
<keyword evidence="14" id="KW-1185">Reference proteome</keyword>
<evidence type="ECO:0000256" key="9">
    <source>
        <dbReference type="ARBA" id="ARBA00076414"/>
    </source>
</evidence>
<evidence type="ECO:0000256" key="3">
    <source>
        <dbReference type="ARBA" id="ARBA00011738"/>
    </source>
</evidence>
<dbReference type="PANTHER" id="PTHR21237">
    <property type="entry name" value="GRPE PROTEIN"/>
    <property type="match status" value="1"/>
</dbReference>
<evidence type="ECO:0000256" key="10">
    <source>
        <dbReference type="HAMAP-Rule" id="MF_01151"/>
    </source>
</evidence>
<dbReference type="HAMAP" id="MF_01151">
    <property type="entry name" value="GrpE"/>
    <property type="match status" value="1"/>
</dbReference>
<dbReference type="SUPFAM" id="SSF58014">
    <property type="entry name" value="Coiled-coil domain of nucleotide exchange factor GrpE"/>
    <property type="match status" value="1"/>
</dbReference>
<dbReference type="GO" id="GO:0006457">
    <property type="term" value="P:protein folding"/>
    <property type="evidence" value="ECO:0007669"/>
    <property type="project" value="InterPro"/>
</dbReference>
<comment type="subunit">
    <text evidence="3 10">Homodimer.</text>
</comment>
<evidence type="ECO:0000256" key="4">
    <source>
        <dbReference type="ARBA" id="ARBA00022490"/>
    </source>
</evidence>
<reference evidence="13 14" key="1">
    <citation type="journal article" date="2014" name="ISME J.">
        <title>Candidatus Competibacter-lineage genomes retrieved from metagenomes reveal functional metabolic diversity.</title>
        <authorList>
            <person name="McIlroy S.J."/>
            <person name="Albertsen M."/>
            <person name="Andresen E.K."/>
            <person name="Saunders A.M."/>
            <person name="Kristiansen R."/>
            <person name="Stokholm-Bjerregaard M."/>
            <person name="Nielsen K.L."/>
            <person name="Nielsen P.H."/>
        </authorList>
    </citation>
    <scope>NUCLEOTIDE SEQUENCE [LARGE SCALE GENOMIC DNA]</scope>
    <source>
        <strain evidence="13 14">Run_B_J11</strain>
    </source>
</reference>
<dbReference type="Pfam" id="PF01025">
    <property type="entry name" value="GrpE"/>
    <property type="match status" value="1"/>
</dbReference>
<comment type="function">
    <text evidence="7 10 11">Participates actively in the response to hyperosmotic and heat shock by preventing the aggregation of stress-denatured proteins, in association with DnaK and GrpE. It is the nucleotide exchange factor for DnaK and may function as a thermosensor. Unfolded proteins bind initially to DnaJ; upon interaction with the DnaJ-bound protein, DnaK hydrolyzes its bound ATP, resulting in the formation of a stable complex. GrpE releases ADP from DnaK; ATP binding to DnaK triggers the release of the substrate protein, thus completing the reaction cycle. Several rounds of ATP-dependent interactions between DnaJ, DnaK and GrpE are required for fully efficient folding.</text>
</comment>
<comment type="caution">
    <text evidence="13">The sequence shown here is derived from an EMBL/GenBank/DDBJ whole genome shotgun (WGS) entry which is preliminary data.</text>
</comment>
<keyword evidence="4 10" id="KW-0963">Cytoplasm</keyword>
<dbReference type="InterPro" id="IPR009012">
    <property type="entry name" value="GrpE_head"/>
</dbReference>
<dbReference type="CDD" id="cd00446">
    <property type="entry name" value="GrpE"/>
    <property type="match status" value="1"/>
</dbReference>
<keyword evidence="6 10" id="KW-0143">Chaperone</keyword>
<dbReference type="AlphaFoldDB" id="A0A7U7G977"/>
<dbReference type="Proteomes" id="UP000019184">
    <property type="component" value="Unassembled WGS sequence"/>
</dbReference>
<dbReference type="GO" id="GO:0051082">
    <property type="term" value="F:unfolded protein binding"/>
    <property type="evidence" value="ECO:0007669"/>
    <property type="project" value="TreeGrafter"/>
</dbReference>
<evidence type="ECO:0000256" key="8">
    <source>
        <dbReference type="ARBA" id="ARBA00072274"/>
    </source>
</evidence>
<dbReference type="InterPro" id="IPR013805">
    <property type="entry name" value="GrpE_CC"/>
</dbReference>
<evidence type="ECO:0000256" key="1">
    <source>
        <dbReference type="ARBA" id="ARBA00004496"/>
    </source>
</evidence>
<dbReference type="NCBIfam" id="NF010737">
    <property type="entry name" value="PRK14139.1"/>
    <property type="match status" value="1"/>
</dbReference>
<dbReference type="FunFam" id="2.30.22.10:FF:000001">
    <property type="entry name" value="Protein GrpE"/>
    <property type="match status" value="1"/>
</dbReference>
<organism evidence="13 14">
    <name type="scientific">Candidatus Contendobacter odensis Run_B_J11</name>
    <dbReference type="NCBI Taxonomy" id="1400861"/>
    <lineage>
        <taxon>Bacteria</taxon>
        <taxon>Pseudomonadati</taxon>
        <taxon>Pseudomonadota</taxon>
        <taxon>Gammaproteobacteria</taxon>
        <taxon>Candidatus Competibacteraceae</taxon>
        <taxon>Candidatus Contendibacter</taxon>
    </lineage>
</organism>
<evidence type="ECO:0000256" key="11">
    <source>
        <dbReference type="RuleBase" id="RU000639"/>
    </source>
</evidence>
<keyword evidence="5 10" id="KW-0346">Stress response</keyword>
<dbReference type="GO" id="GO:0000774">
    <property type="term" value="F:adenyl-nucleotide exchange factor activity"/>
    <property type="evidence" value="ECO:0007669"/>
    <property type="project" value="InterPro"/>
</dbReference>
<dbReference type="PROSITE" id="PS01071">
    <property type="entry name" value="GRPE"/>
    <property type="match status" value="1"/>
</dbReference>
<dbReference type="PRINTS" id="PR00773">
    <property type="entry name" value="GRPEPROTEIN"/>
</dbReference>
<evidence type="ECO:0000313" key="14">
    <source>
        <dbReference type="Proteomes" id="UP000019184"/>
    </source>
</evidence>
<comment type="similarity">
    <text evidence="2 10 12">Belongs to the GrpE family.</text>
</comment>
<dbReference type="GO" id="GO:0042803">
    <property type="term" value="F:protein homodimerization activity"/>
    <property type="evidence" value="ECO:0007669"/>
    <property type="project" value="InterPro"/>
</dbReference>
<dbReference type="NCBIfam" id="NF010748">
    <property type="entry name" value="PRK14150.1"/>
    <property type="match status" value="1"/>
</dbReference>
<dbReference type="PANTHER" id="PTHR21237:SF23">
    <property type="entry name" value="GRPE PROTEIN HOMOLOG, MITOCHONDRIAL"/>
    <property type="match status" value="1"/>
</dbReference>
<evidence type="ECO:0000256" key="7">
    <source>
        <dbReference type="ARBA" id="ARBA00053401"/>
    </source>
</evidence>
<dbReference type="OrthoDB" id="9789811at2"/>
<evidence type="ECO:0000313" key="13">
    <source>
        <dbReference type="EMBL" id="CDH44185.1"/>
    </source>
</evidence>
<gene>
    <name evidence="10" type="primary">grpE</name>
    <name evidence="13" type="ORF">BN874_1560006</name>
</gene>
<evidence type="ECO:0000256" key="12">
    <source>
        <dbReference type="RuleBase" id="RU004478"/>
    </source>
</evidence>